<dbReference type="Pfam" id="PF00271">
    <property type="entry name" value="Helicase_C"/>
    <property type="match status" value="1"/>
</dbReference>
<dbReference type="Gene3D" id="3.40.50.300">
    <property type="entry name" value="P-loop containing nucleotide triphosphate hydrolases"/>
    <property type="match status" value="5"/>
</dbReference>
<evidence type="ECO:0000259" key="11">
    <source>
        <dbReference type="PROSITE" id="PS51192"/>
    </source>
</evidence>
<keyword evidence="6" id="KW-0238">DNA-binding</keyword>
<dbReference type="GO" id="GO:0016787">
    <property type="term" value="F:hydrolase activity"/>
    <property type="evidence" value="ECO:0007669"/>
    <property type="project" value="UniProtKB-UniRule"/>
</dbReference>
<dbReference type="GO" id="GO:0005524">
    <property type="term" value="F:ATP binding"/>
    <property type="evidence" value="ECO:0007669"/>
    <property type="project" value="UniProtKB-UniRule"/>
</dbReference>
<dbReference type="PROSITE" id="PS51194">
    <property type="entry name" value="HELICASE_CTER"/>
    <property type="match status" value="1"/>
</dbReference>
<feature type="binding site" evidence="10">
    <location>
        <begin position="1128"/>
        <end position="1135"/>
    </location>
    <ligand>
        <name>ATP</name>
        <dbReference type="ChEBI" id="CHEBI:30616"/>
    </ligand>
</feature>
<organism evidence="14 15">
    <name type="scientific">Burkholderia contaminans</name>
    <dbReference type="NCBI Taxonomy" id="488447"/>
    <lineage>
        <taxon>Bacteria</taxon>
        <taxon>Pseudomonadati</taxon>
        <taxon>Pseudomonadota</taxon>
        <taxon>Betaproteobacteria</taxon>
        <taxon>Burkholderiales</taxon>
        <taxon>Burkholderiaceae</taxon>
        <taxon>Burkholderia</taxon>
        <taxon>Burkholderia cepacia complex</taxon>
    </lineage>
</organism>
<dbReference type="Gene3D" id="1.10.486.10">
    <property type="entry name" value="PCRA, domain 4"/>
    <property type="match status" value="1"/>
</dbReference>
<dbReference type="InterPro" id="IPR011545">
    <property type="entry name" value="DEAD/DEAH_box_helicase_dom"/>
</dbReference>
<evidence type="ECO:0000256" key="10">
    <source>
        <dbReference type="PROSITE-ProRule" id="PRU00560"/>
    </source>
</evidence>
<evidence type="ECO:0000256" key="4">
    <source>
        <dbReference type="ARBA" id="ARBA00022806"/>
    </source>
</evidence>
<dbReference type="PANTHER" id="PTHR13710:SF105">
    <property type="entry name" value="ATP-DEPENDENT DNA HELICASE Q1"/>
    <property type="match status" value="1"/>
</dbReference>
<dbReference type="CDD" id="cd17932">
    <property type="entry name" value="DEXQc_UvrD"/>
    <property type="match status" value="1"/>
</dbReference>
<accession>A0ABD7XX67</accession>
<dbReference type="RefSeq" id="WP_052760015.1">
    <property type="nucleotide sequence ID" value="NZ_CP073665.1"/>
</dbReference>
<dbReference type="Pfam" id="PF13245">
    <property type="entry name" value="AAA_19"/>
    <property type="match status" value="1"/>
</dbReference>
<evidence type="ECO:0000259" key="12">
    <source>
        <dbReference type="PROSITE" id="PS51194"/>
    </source>
</evidence>
<keyword evidence="3 10" id="KW-0378">Hydrolase</keyword>
<keyword evidence="2 10" id="KW-0547">Nucleotide-binding</keyword>
<feature type="domain" description="Helicase C-terminal" evidence="12">
    <location>
        <begin position="524"/>
        <end position="693"/>
    </location>
</feature>
<feature type="domain" description="Helicase ATP-binding" evidence="11">
    <location>
        <begin position="324"/>
        <end position="499"/>
    </location>
</feature>
<dbReference type="PROSITE" id="PS51192">
    <property type="entry name" value="HELICASE_ATP_BIND_1"/>
    <property type="match status" value="1"/>
</dbReference>
<dbReference type="SMART" id="SM00490">
    <property type="entry name" value="HELICc"/>
    <property type="match status" value="1"/>
</dbReference>
<dbReference type="EC" id="5.6.2.4" evidence="9"/>
<comment type="catalytic activity">
    <reaction evidence="8">
        <text>Couples ATP hydrolysis with the unwinding of duplex DNA by translocating in the 3'-5' direction.</text>
        <dbReference type="EC" id="5.6.2.4"/>
    </reaction>
</comment>
<proteinExistence type="inferred from homology"/>
<feature type="domain" description="UvrD-like helicase ATP-binding" evidence="13">
    <location>
        <begin position="1107"/>
        <end position="1323"/>
    </location>
</feature>
<dbReference type="InterPro" id="IPR012337">
    <property type="entry name" value="RNaseH-like_sf"/>
</dbReference>
<dbReference type="InterPro" id="IPR014016">
    <property type="entry name" value="UvrD-like_ATP-bd"/>
</dbReference>
<dbReference type="Pfam" id="PF00270">
    <property type="entry name" value="DEAD"/>
    <property type="match status" value="1"/>
</dbReference>
<dbReference type="InterPro" id="IPR014017">
    <property type="entry name" value="DNA_helicase_UvrD-like_C"/>
</dbReference>
<name>A0ABD7XX67_9BURK</name>
<evidence type="ECO:0000256" key="5">
    <source>
        <dbReference type="ARBA" id="ARBA00022840"/>
    </source>
</evidence>
<evidence type="ECO:0000259" key="13">
    <source>
        <dbReference type="PROSITE" id="PS51198"/>
    </source>
</evidence>
<keyword evidence="7" id="KW-0413">Isomerase</keyword>
<evidence type="ECO:0000256" key="6">
    <source>
        <dbReference type="ARBA" id="ARBA00023125"/>
    </source>
</evidence>
<dbReference type="SUPFAM" id="SSF52540">
    <property type="entry name" value="P-loop containing nucleoside triphosphate hydrolases"/>
    <property type="match status" value="2"/>
</dbReference>
<dbReference type="PROSITE" id="PS51198">
    <property type="entry name" value="UVRD_HELICASE_ATP_BIND"/>
    <property type="match status" value="1"/>
</dbReference>
<dbReference type="Pfam" id="PF13361">
    <property type="entry name" value="UvrD_C"/>
    <property type="match status" value="1"/>
</dbReference>
<evidence type="ECO:0000256" key="9">
    <source>
        <dbReference type="ARBA" id="ARBA00034808"/>
    </source>
</evidence>
<keyword evidence="4 10" id="KW-0347">Helicase</keyword>
<sequence length="1739" mass="193960">MLRFAWPSLETPVLDSLRARARRIAAEGRIVSVDVEAHPEKDDQIFAVGAVRSDGQDTFRSTCSPAKAASVATALNSFARDGQVLLGHNLKRHDIPLMRAQLPQLECLQWPVLDTLELSALAFPSNPYHRLVKGYKLLSDERNNPTKDARVALNVFEEAVEALLETNDQEPWWLTVLHFLLRNDESMATLLAQVREETTPAREAIGPIVASRFADRCCATRLQALGAEIVTSFDGHDPWSVAFALGWIRVAGGNSILPHWVFHELPAVRQLIAELREIDCGQTNCPYCRENHNPEALLSSLFGKPSFRAQPTTTDGSSLQRAIVSAGLTRESLLAVLPTGGGKSICYQLPALVHYRRSGRLTIVISPLQSLMRDQVDNLTKADIQCAATVNGMLTPLERRDVLDRIRLGDVGIVLVSPEQFRSKTFVEAIRVREIAAWVFDEAHCLSKWGHDFRTDYLYVSRFIREQFPGQAPIACFTATAKPDVIEDLCDHFQEGLQVELKTFLGGHERTNLSYAVVPTSGGEKPQRIVELLRDGLRREDAAVVFCATRRSAETIAQIVTQQGVACACYHGGLSADLRKETQRRFLDGELQVIAATNAFGMGVDKPNVRLVIHAEIPGSLENYLQEAGRAGRDGNEAKCVLLFDPKDVETQFRLSSTSQLSQRDFIGLLRALRFQAKKLGKGEIVISAKELLAQSVGTGIEIDAPDASTKVTTALSWLERHGFLKRNENATKVFPASLRVTSLQEAKERIEKADFSASVQQKFLAVATALFRSDTPEGLSTDELMLDAGIRPEECFRIVHQLAKLGILVNDLGLTVRLMRGVRGASASRLEYLSAMEKELVELMAENAPDADQDDTQQHLNLRAVCTELRSRLNLDNEKGQLDPTQVRACLRSMADGFGSGNDKRSMIQLQSLGDDTLRVTLRRPWSQIRRICELRRAVAQVTLTRLLTEVPDGVKGACLVECKAQALIDALSDDIFLKTQLREPDVALENALLYLHQTRVLELDKGRSVFRSAMTIQMEEDTSRRFNQASFAPLEEFYKERTLQTHVMHEYAKLGEEDPAKALALVKAYFTLPHKQFIKEFFRGRSDLLERKTTDESYQRIVDDLQHPVQQALVTQPRTGNHLVLAGPGSGKTRVIVHRIAYLLRVQRVNPGRIIALAYNRSAAIQLRRRLLTLAGDDARGVLVMTYHAMALRLTGTSLAGAERAASNVDFKKMLQDAIDLLEGKSSALIDADEVRDRLLQGYEYIFVDEYQDIDAQQYALVSALAGRRRADADTKLSIMAVGDDDQNIYSFKGANIEFIRRFRVDYEADLTYLVENFRSTQNIISAANHVIQRGADRMKVDHPIRIDARRKDDLPGGHWAALDKEGRGAVRLITSPASPNLQAQLIHAEIERIRRIDPMVRLSEIAVLCRSHAPLEKMRAICDVEGLPCEVTGPEAAKGQIALMRTREGWALAQALRRRQSRMVRLSALRRSLTYLQCTQPRNAALLDLLDILDDVASTLQADIVPAAEALDLFYEAASEMRRDGRDNAIKLMTAHAAKGLEFDHVIVMDCADWRWGEEDERRLLYVAMTRARQSLSLMRAEGGRNPYLVDLGTTDGVQDQLPRIRPQYRPEIERRYIMLGPTSMDIGFAGRTSLAHPIHRAIADLQTGDVVEVKGRFVHSTSGQIVGRLAASIDSTHLQRGVASVVAVMVRTRSQTPEEYWPGLQADHWETPLAEVRLDPSATSAVDELQALGRQ</sequence>
<dbReference type="InterPro" id="IPR036397">
    <property type="entry name" value="RNaseH_sf"/>
</dbReference>
<evidence type="ECO:0000256" key="1">
    <source>
        <dbReference type="ARBA" id="ARBA00005446"/>
    </source>
</evidence>
<dbReference type="EMBL" id="CP090640">
    <property type="protein sequence ID" value="WFN17200.1"/>
    <property type="molecule type" value="Genomic_DNA"/>
</dbReference>
<protein>
    <recommendedName>
        <fullName evidence="9">DNA 3'-5' helicase</fullName>
        <ecNumber evidence="9">5.6.2.4</ecNumber>
    </recommendedName>
</protein>
<evidence type="ECO:0000256" key="2">
    <source>
        <dbReference type="ARBA" id="ARBA00022741"/>
    </source>
</evidence>
<evidence type="ECO:0000256" key="3">
    <source>
        <dbReference type="ARBA" id="ARBA00022801"/>
    </source>
</evidence>
<dbReference type="Gene3D" id="3.30.420.10">
    <property type="entry name" value="Ribonuclease H-like superfamily/Ribonuclease H"/>
    <property type="match status" value="1"/>
</dbReference>
<dbReference type="InterPro" id="IPR014001">
    <property type="entry name" value="Helicase_ATP-bd"/>
</dbReference>
<dbReference type="SMART" id="SM00487">
    <property type="entry name" value="DEXDc"/>
    <property type="match status" value="2"/>
</dbReference>
<dbReference type="GO" id="GO:0043138">
    <property type="term" value="F:3'-5' DNA helicase activity"/>
    <property type="evidence" value="ECO:0007669"/>
    <property type="project" value="UniProtKB-EC"/>
</dbReference>
<dbReference type="NCBIfam" id="TIGR00614">
    <property type="entry name" value="recQ_fam"/>
    <property type="match status" value="1"/>
</dbReference>
<gene>
    <name evidence="14" type="ORF">LXE91_16150</name>
</gene>
<dbReference type="GO" id="GO:0003677">
    <property type="term" value="F:DNA binding"/>
    <property type="evidence" value="ECO:0007669"/>
    <property type="project" value="UniProtKB-KW"/>
</dbReference>
<evidence type="ECO:0000256" key="7">
    <source>
        <dbReference type="ARBA" id="ARBA00023235"/>
    </source>
</evidence>
<evidence type="ECO:0000313" key="14">
    <source>
        <dbReference type="EMBL" id="WFN17200.1"/>
    </source>
</evidence>
<dbReference type="SUPFAM" id="SSF53098">
    <property type="entry name" value="Ribonuclease H-like"/>
    <property type="match status" value="1"/>
</dbReference>
<dbReference type="InterPro" id="IPR001650">
    <property type="entry name" value="Helicase_C-like"/>
</dbReference>
<comment type="similarity">
    <text evidence="1">Belongs to the helicase family. RecQ subfamily.</text>
</comment>
<dbReference type="PANTHER" id="PTHR13710">
    <property type="entry name" value="DNA HELICASE RECQ FAMILY MEMBER"/>
    <property type="match status" value="1"/>
</dbReference>
<reference evidence="14 15" key="1">
    <citation type="submission" date="2021-12" db="EMBL/GenBank/DDBJ databases">
        <title>Genomic and phenotypic characterization of three Burkholderia contaminans isolates recovered from different sources.</title>
        <authorList>
            <person name="Lopez De Volder A."/>
            <person name="Fan Y."/>
            <person name="Nunvar J."/>
            <person name="Herrera T."/>
            <person name="Timp W."/>
            <person name="Degrossi J."/>
        </authorList>
    </citation>
    <scope>NUCLEOTIDE SEQUENCE [LARGE SCALE GENOMIC DNA]</scope>
    <source>
        <strain evidence="14 15">LMG 23361</strain>
    </source>
</reference>
<evidence type="ECO:0000313" key="15">
    <source>
        <dbReference type="Proteomes" id="UP001220209"/>
    </source>
</evidence>
<dbReference type="InterPro" id="IPR027417">
    <property type="entry name" value="P-loop_NTPase"/>
</dbReference>
<evidence type="ECO:0000256" key="8">
    <source>
        <dbReference type="ARBA" id="ARBA00034617"/>
    </source>
</evidence>
<keyword evidence="5 10" id="KW-0067">ATP-binding</keyword>
<dbReference type="Proteomes" id="UP001220209">
    <property type="component" value="Chromosome 1"/>
</dbReference>
<dbReference type="InterPro" id="IPR004589">
    <property type="entry name" value="DNA_helicase_ATP-dep_RecQ"/>
</dbReference>